<accession>A0A067R590</accession>
<evidence type="ECO:0000256" key="1">
    <source>
        <dbReference type="SAM" id="MobiDB-lite"/>
    </source>
</evidence>
<keyword evidence="2" id="KW-0472">Membrane</keyword>
<dbReference type="InParanoid" id="A0A067R590"/>
<gene>
    <name evidence="3" type="ORF">L798_12650</name>
</gene>
<evidence type="ECO:0008006" key="5">
    <source>
        <dbReference type="Google" id="ProtNLM"/>
    </source>
</evidence>
<keyword evidence="2" id="KW-1133">Transmembrane helix</keyword>
<keyword evidence="4" id="KW-1185">Reference proteome</keyword>
<dbReference type="PANTHER" id="PTHR18939">
    <property type="entry name" value="RIBOSOME BINDING PROTEIN-1"/>
    <property type="match status" value="1"/>
</dbReference>
<organism evidence="3 4">
    <name type="scientific">Zootermopsis nevadensis</name>
    <name type="common">Dampwood termite</name>
    <dbReference type="NCBI Taxonomy" id="136037"/>
    <lineage>
        <taxon>Eukaryota</taxon>
        <taxon>Metazoa</taxon>
        <taxon>Ecdysozoa</taxon>
        <taxon>Arthropoda</taxon>
        <taxon>Hexapoda</taxon>
        <taxon>Insecta</taxon>
        <taxon>Pterygota</taxon>
        <taxon>Neoptera</taxon>
        <taxon>Polyneoptera</taxon>
        <taxon>Dictyoptera</taxon>
        <taxon>Blattodea</taxon>
        <taxon>Blattoidea</taxon>
        <taxon>Termitoidae</taxon>
        <taxon>Termopsidae</taxon>
        <taxon>Zootermopsis</taxon>
    </lineage>
</organism>
<proteinExistence type="predicted"/>
<sequence>MDVQTGLVCAGVFVLSVVVIFVVSMFGIKEKTYEEAIAEQRNMPAENLLLGRSGKDKTKDKKQKKAGKKVKEKPTEQEKKQSEAVLSASTQPTSQEKTHVDFNEPEAEVVSERLPQGDKKKNKKEKVKPILLNKDEESLVAESLPVPANHFEVIQPKDDLLLKQKGSKGDLIDKGGDTAFVETVVGPPSAPEKAPSKQSTVKADKKAEKLAATTVQQEQATPPPPSKERNKKKRSELATLQQMSEYNFLILHENYLNVQLLVYLLPSDAIEFCEVIQR</sequence>
<dbReference type="GO" id="GO:0005789">
    <property type="term" value="C:endoplasmic reticulum membrane"/>
    <property type="evidence" value="ECO:0007669"/>
    <property type="project" value="TreeGrafter"/>
</dbReference>
<feature type="compositionally biased region" description="Basic residues" evidence="1">
    <location>
        <begin position="60"/>
        <end position="71"/>
    </location>
</feature>
<evidence type="ECO:0000313" key="4">
    <source>
        <dbReference type="Proteomes" id="UP000027135"/>
    </source>
</evidence>
<evidence type="ECO:0000313" key="3">
    <source>
        <dbReference type="EMBL" id="KDR13262.1"/>
    </source>
</evidence>
<protein>
    <recommendedName>
        <fullName evidence="5">Ribosome receptor lysine/proline rich domain-containing protein</fullName>
    </recommendedName>
</protein>
<dbReference type="STRING" id="136037.A0A067R590"/>
<dbReference type="PANTHER" id="PTHR18939:SF4">
    <property type="entry name" value="RIBOSOME-BINDING PROTEIN 1"/>
    <property type="match status" value="1"/>
</dbReference>
<dbReference type="eggNOG" id="ENOG502S0NC">
    <property type="taxonomic scope" value="Eukaryota"/>
</dbReference>
<evidence type="ECO:0000256" key="2">
    <source>
        <dbReference type="SAM" id="Phobius"/>
    </source>
</evidence>
<name>A0A067R590_ZOONE</name>
<dbReference type="EMBL" id="KK852956">
    <property type="protein sequence ID" value="KDR13262.1"/>
    <property type="molecule type" value="Genomic_DNA"/>
</dbReference>
<feature type="region of interest" description="Disordered" evidence="1">
    <location>
        <begin position="47"/>
        <end position="130"/>
    </location>
</feature>
<keyword evidence="2" id="KW-0812">Transmembrane</keyword>
<feature type="compositionally biased region" description="Basic and acidic residues" evidence="1">
    <location>
        <begin position="72"/>
        <end position="82"/>
    </location>
</feature>
<reference evidence="3 4" key="1">
    <citation type="journal article" date="2014" name="Nat. Commun.">
        <title>Molecular traces of alternative social organization in a termite genome.</title>
        <authorList>
            <person name="Terrapon N."/>
            <person name="Li C."/>
            <person name="Robertson H.M."/>
            <person name="Ji L."/>
            <person name="Meng X."/>
            <person name="Booth W."/>
            <person name="Chen Z."/>
            <person name="Childers C.P."/>
            <person name="Glastad K.M."/>
            <person name="Gokhale K."/>
            <person name="Gowin J."/>
            <person name="Gronenberg W."/>
            <person name="Hermansen R.A."/>
            <person name="Hu H."/>
            <person name="Hunt B.G."/>
            <person name="Huylmans A.K."/>
            <person name="Khalil S.M."/>
            <person name="Mitchell R.D."/>
            <person name="Munoz-Torres M.C."/>
            <person name="Mustard J.A."/>
            <person name="Pan H."/>
            <person name="Reese J.T."/>
            <person name="Scharf M.E."/>
            <person name="Sun F."/>
            <person name="Vogel H."/>
            <person name="Xiao J."/>
            <person name="Yang W."/>
            <person name="Yang Z."/>
            <person name="Yang Z."/>
            <person name="Zhou J."/>
            <person name="Zhu J."/>
            <person name="Brent C.S."/>
            <person name="Elsik C.G."/>
            <person name="Goodisman M.A."/>
            <person name="Liberles D.A."/>
            <person name="Roe R.M."/>
            <person name="Vargo E.L."/>
            <person name="Vilcinskas A."/>
            <person name="Wang J."/>
            <person name="Bornberg-Bauer E."/>
            <person name="Korb J."/>
            <person name="Zhang G."/>
            <person name="Liebig J."/>
        </authorList>
    </citation>
    <scope>NUCLEOTIDE SEQUENCE [LARGE SCALE GENOMIC DNA]</scope>
    <source>
        <tissue evidence="3">Whole organism</tissue>
    </source>
</reference>
<feature type="region of interest" description="Disordered" evidence="1">
    <location>
        <begin position="185"/>
        <end position="235"/>
    </location>
</feature>
<dbReference type="Proteomes" id="UP000027135">
    <property type="component" value="Unassembled WGS sequence"/>
</dbReference>
<dbReference type="AlphaFoldDB" id="A0A067R590"/>
<dbReference type="InterPro" id="IPR040248">
    <property type="entry name" value="RRBP1"/>
</dbReference>
<feature type="transmembrane region" description="Helical" evidence="2">
    <location>
        <begin position="7"/>
        <end position="28"/>
    </location>
</feature>